<evidence type="ECO:0000313" key="1">
    <source>
        <dbReference type="EMBL" id="HIH95289.1"/>
    </source>
</evidence>
<dbReference type="EMBL" id="DUJU01000170">
    <property type="protein sequence ID" value="HIH95289.1"/>
    <property type="molecule type" value="Genomic_DNA"/>
</dbReference>
<dbReference type="RefSeq" id="WP_011022293.1">
    <property type="nucleotide sequence ID" value="NZ_DUJU01000170.1"/>
</dbReference>
<reference evidence="1" key="1">
    <citation type="journal article" date="2020" name="bioRxiv">
        <title>A rank-normalized archaeal taxonomy based on genome phylogeny resolves widespread incomplete and uneven classifications.</title>
        <authorList>
            <person name="Rinke C."/>
            <person name="Chuvochina M."/>
            <person name="Mussig A.J."/>
            <person name="Chaumeil P.-A."/>
            <person name="Waite D.W."/>
            <person name="Whitman W.B."/>
            <person name="Parks D.H."/>
            <person name="Hugenholtz P."/>
        </authorList>
    </citation>
    <scope>NUCLEOTIDE SEQUENCE</scope>
    <source>
        <strain evidence="1">UBA8876</strain>
    </source>
</reference>
<accession>A0A832SJ51</accession>
<evidence type="ECO:0000313" key="2">
    <source>
        <dbReference type="Proteomes" id="UP000600774"/>
    </source>
</evidence>
<proteinExistence type="predicted"/>
<comment type="caution">
    <text evidence="1">The sequence shown here is derived from an EMBL/GenBank/DDBJ whole genome shotgun (WGS) entry which is preliminary data.</text>
</comment>
<gene>
    <name evidence="1" type="ORF">HA338_15105</name>
</gene>
<dbReference type="Proteomes" id="UP000600774">
    <property type="component" value="Unassembled WGS sequence"/>
</dbReference>
<organism evidence="1 2">
    <name type="scientific">Methanosarcina acetivorans</name>
    <dbReference type="NCBI Taxonomy" id="2214"/>
    <lineage>
        <taxon>Archaea</taxon>
        <taxon>Methanobacteriati</taxon>
        <taxon>Methanobacteriota</taxon>
        <taxon>Stenosarchaea group</taxon>
        <taxon>Methanomicrobia</taxon>
        <taxon>Methanosarcinales</taxon>
        <taxon>Methanosarcinaceae</taxon>
        <taxon>Methanosarcina</taxon>
    </lineage>
</organism>
<dbReference type="GeneID" id="1474203"/>
<name>A0A832SJ51_9EURY</name>
<protein>
    <submittedName>
        <fullName evidence="1">Uncharacterized protein</fullName>
    </submittedName>
</protein>
<sequence>MSIVKEKTYLDPVSKIQRRTGGQGIKQKDRHHGVFRICSCLKEFKTANFETLIPEMKLSIQSKPSVTKPPIQPNTYLPINNLPAVHLTPPNLNSISWKKSWKTCRVEESGFNFLQPAERSPFYLVRSTESPSIVTGRATALCAFPKAPEVRY</sequence>
<dbReference type="AlphaFoldDB" id="A0A832SJ51"/>